<keyword evidence="4" id="KW-0479">Metal-binding</keyword>
<dbReference type="RefSeq" id="WP_073191740.1">
    <property type="nucleotide sequence ID" value="NZ_FQTW01000001.1"/>
</dbReference>
<keyword evidence="5" id="KW-0227">DNA damage</keyword>
<feature type="transmembrane region" description="Helical" evidence="9">
    <location>
        <begin position="12"/>
        <end position="34"/>
    </location>
</feature>
<evidence type="ECO:0000256" key="9">
    <source>
        <dbReference type="SAM" id="Phobius"/>
    </source>
</evidence>
<accession>A0A1M4TBT2</accession>
<evidence type="ECO:0000256" key="8">
    <source>
        <dbReference type="ARBA" id="ARBA00023204"/>
    </source>
</evidence>
<dbReference type="SUPFAM" id="SSF56219">
    <property type="entry name" value="DNase I-like"/>
    <property type="match status" value="1"/>
</dbReference>
<sequence length="345" mass="39808">MASFKHLSFGNKLIYSFNLFFAILLIIAYLLPFIPPKLSSILSIINLGLGILLAINVVFMMYWLILLRRQVLLSLLCILIGFNYWNSIYAFNTLSKDESNTDSTIDIMSYNVRLFNKYKWIDSDQVPQNIKQFINKQSPDILALQDYYLDESTDLKEFKYSYKQPAKANGKNGLAIFSNYKILNTKNLEFKETANNAIYADVVINNDTLRVFAVHLESLKIVPSVKQLQNNNQQKLVNRIGKSFIKQQSQAELVAKEIKNSPFKVVLCADLNNSPVSYVSRKILGNRLRDSFKEVGQGFGKTFDFDFIPLRIDVIFVDKNLKPIKFKNFDVNYSDHYPILTRIEI</sequence>
<evidence type="ECO:0000259" key="10">
    <source>
        <dbReference type="Pfam" id="PF03372"/>
    </source>
</evidence>
<evidence type="ECO:0000313" key="12">
    <source>
        <dbReference type="Proteomes" id="UP000184462"/>
    </source>
</evidence>
<dbReference type="Gene3D" id="3.60.10.10">
    <property type="entry name" value="Endonuclease/exonuclease/phosphatase"/>
    <property type="match status" value="1"/>
</dbReference>
<dbReference type="CDD" id="cd09084">
    <property type="entry name" value="EEP-2"/>
    <property type="match status" value="1"/>
</dbReference>
<evidence type="ECO:0000256" key="2">
    <source>
        <dbReference type="ARBA" id="ARBA00001946"/>
    </source>
</evidence>
<evidence type="ECO:0000256" key="4">
    <source>
        <dbReference type="ARBA" id="ARBA00022723"/>
    </source>
</evidence>
<evidence type="ECO:0000256" key="3">
    <source>
        <dbReference type="ARBA" id="ARBA00022722"/>
    </source>
</evidence>
<evidence type="ECO:0000256" key="7">
    <source>
        <dbReference type="ARBA" id="ARBA00022842"/>
    </source>
</evidence>
<dbReference type="GO" id="GO:0004519">
    <property type="term" value="F:endonuclease activity"/>
    <property type="evidence" value="ECO:0007669"/>
    <property type="project" value="UniProtKB-KW"/>
</dbReference>
<evidence type="ECO:0000256" key="6">
    <source>
        <dbReference type="ARBA" id="ARBA00022801"/>
    </source>
</evidence>
<dbReference type="STRING" id="1155689.SAMN05444278_101587"/>
<feature type="transmembrane region" description="Helical" evidence="9">
    <location>
        <begin position="71"/>
        <end position="91"/>
    </location>
</feature>
<proteinExistence type="predicted"/>
<keyword evidence="8" id="KW-0234">DNA repair</keyword>
<dbReference type="InterPro" id="IPR036691">
    <property type="entry name" value="Endo/exonu/phosph_ase_sf"/>
</dbReference>
<evidence type="ECO:0000256" key="1">
    <source>
        <dbReference type="ARBA" id="ARBA00001936"/>
    </source>
</evidence>
<dbReference type="Proteomes" id="UP000184462">
    <property type="component" value="Unassembled WGS sequence"/>
</dbReference>
<dbReference type="GO" id="GO:0004527">
    <property type="term" value="F:exonuclease activity"/>
    <property type="evidence" value="ECO:0007669"/>
    <property type="project" value="UniProtKB-KW"/>
</dbReference>
<dbReference type="PANTHER" id="PTHR15822">
    <property type="entry name" value="TRAF AND TNF RECEPTOR-ASSOCIATED PROTEIN"/>
    <property type="match status" value="1"/>
</dbReference>
<dbReference type="EMBL" id="FQTW01000001">
    <property type="protein sequence ID" value="SHE41972.1"/>
    <property type="molecule type" value="Genomic_DNA"/>
</dbReference>
<keyword evidence="9" id="KW-0812">Transmembrane</keyword>
<gene>
    <name evidence="11" type="ORF">SAMN05444278_101587</name>
</gene>
<name>A0A1M4TBT2_9FLAO</name>
<dbReference type="GO" id="GO:0006281">
    <property type="term" value="P:DNA repair"/>
    <property type="evidence" value="ECO:0007669"/>
    <property type="project" value="UniProtKB-KW"/>
</dbReference>
<dbReference type="InterPro" id="IPR051547">
    <property type="entry name" value="TDP2-like"/>
</dbReference>
<comment type="cofactor">
    <cofactor evidence="1">
        <name>Mn(2+)</name>
        <dbReference type="ChEBI" id="CHEBI:29035"/>
    </cofactor>
</comment>
<keyword evidence="12" id="KW-1185">Reference proteome</keyword>
<reference evidence="11 12" key="1">
    <citation type="submission" date="2016-11" db="EMBL/GenBank/DDBJ databases">
        <authorList>
            <person name="Jaros S."/>
            <person name="Januszkiewicz K."/>
            <person name="Wedrychowicz H."/>
        </authorList>
    </citation>
    <scope>NUCLEOTIDE SEQUENCE [LARGE SCALE GENOMIC DNA]</scope>
    <source>
        <strain evidence="11 12">DSM 25661</strain>
    </source>
</reference>
<keyword evidence="11" id="KW-0255">Endonuclease</keyword>
<keyword evidence="11" id="KW-0269">Exonuclease</keyword>
<feature type="domain" description="Endonuclease/exonuclease/phosphatase" evidence="10">
    <location>
        <begin position="108"/>
        <end position="336"/>
    </location>
</feature>
<protein>
    <submittedName>
        <fullName evidence="11">Metal-dependent hydrolase, endonuclease/exonuclease/phosphatase family</fullName>
    </submittedName>
</protein>
<evidence type="ECO:0000256" key="5">
    <source>
        <dbReference type="ARBA" id="ARBA00022763"/>
    </source>
</evidence>
<dbReference type="AlphaFoldDB" id="A0A1M4TBT2"/>
<dbReference type="InterPro" id="IPR005135">
    <property type="entry name" value="Endo/exonuclease/phosphatase"/>
</dbReference>
<evidence type="ECO:0000313" key="11">
    <source>
        <dbReference type="EMBL" id="SHE41972.1"/>
    </source>
</evidence>
<feature type="transmembrane region" description="Helical" evidence="9">
    <location>
        <begin position="40"/>
        <end position="64"/>
    </location>
</feature>
<dbReference type="GO" id="GO:0046872">
    <property type="term" value="F:metal ion binding"/>
    <property type="evidence" value="ECO:0007669"/>
    <property type="project" value="UniProtKB-KW"/>
</dbReference>
<organism evidence="11 12">
    <name type="scientific">Psychroflexus salarius</name>
    <dbReference type="NCBI Taxonomy" id="1155689"/>
    <lineage>
        <taxon>Bacteria</taxon>
        <taxon>Pseudomonadati</taxon>
        <taxon>Bacteroidota</taxon>
        <taxon>Flavobacteriia</taxon>
        <taxon>Flavobacteriales</taxon>
        <taxon>Flavobacteriaceae</taxon>
        <taxon>Psychroflexus</taxon>
    </lineage>
</organism>
<keyword evidence="6 11" id="KW-0378">Hydrolase</keyword>
<keyword evidence="9" id="KW-1133">Transmembrane helix</keyword>
<dbReference type="OrthoDB" id="635146at2"/>
<comment type="cofactor">
    <cofactor evidence="2">
        <name>Mg(2+)</name>
        <dbReference type="ChEBI" id="CHEBI:18420"/>
    </cofactor>
</comment>
<keyword evidence="3" id="KW-0540">Nuclease</keyword>
<keyword evidence="7" id="KW-0460">Magnesium</keyword>
<keyword evidence="9" id="KW-0472">Membrane</keyword>
<dbReference type="Pfam" id="PF03372">
    <property type="entry name" value="Exo_endo_phos"/>
    <property type="match status" value="1"/>
</dbReference>
<dbReference type="PANTHER" id="PTHR15822:SF4">
    <property type="entry name" value="TYROSYL-DNA PHOSPHODIESTERASE 2"/>
    <property type="match status" value="1"/>
</dbReference>